<evidence type="ECO:0000256" key="5">
    <source>
        <dbReference type="ARBA" id="ARBA00023152"/>
    </source>
</evidence>
<evidence type="ECO:0000256" key="2">
    <source>
        <dbReference type="ARBA" id="ARBA00011940"/>
    </source>
</evidence>
<keyword evidence="4" id="KW-0963">Cytoplasm</keyword>
<dbReference type="InterPro" id="IPR013785">
    <property type="entry name" value="Aldolase_TIM"/>
</dbReference>
<dbReference type="NCBIfam" id="TIGR00419">
    <property type="entry name" value="tim"/>
    <property type="match status" value="1"/>
</dbReference>
<dbReference type="GO" id="GO:0046166">
    <property type="term" value="P:glyceraldehyde-3-phosphate biosynthetic process"/>
    <property type="evidence" value="ECO:0007669"/>
    <property type="project" value="TreeGrafter"/>
</dbReference>
<dbReference type="EMBL" id="UOFO01000142">
    <property type="protein sequence ID" value="VAW88201.1"/>
    <property type="molecule type" value="Genomic_DNA"/>
</dbReference>
<dbReference type="GO" id="GO:0019563">
    <property type="term" value="P:glycerol catabolic process"/>
    <property type="evidence" value="ECO:0007669"/>
    <property type="project" value="TreeGrafter"/>
</dbReference>
<reference evidence="7" key="1">
    <citation type="submission" date="2018-06" db="EMBL/GenBank/DDBJ databases">
        <authorList>
            <person name="Zhirakovskaya E."/>
        </authorList>
    </citation>
    <scope>NUCLEOTIDE SEQUENCE</scope>
</reference>
<dbReference type="PROSITE" id="PS51440">
    <property type="entry name" value="TIM_2"/>
    <property type="match status" value="1"/>
</dbReference>
<dbReference type="FunFam" id="3.20.20.70:FF:000016">
    <property type="entry name" value="Triosephosphate isomerase"/>
    <property type="match status" value="1"/>
</dbReference>
<dbReference type="InterPro" id="IPR000652">
    <property type="entry name" value="Triosephosphate_isomerase"/>
</dbReference>
<dbReference type="Pfam" id="PF00121">
    <property type="entry name" value="TIM"/>
    <property type="match status" value="1"/>
</dbReference>
<protein>
    <recommendedName>
        <fullName evidence="2">triose-phosphate isomerase</fullName>
        <ecNumber evidence="2">5.3.1.1</ecNumber>
    </recommendedName>
</protein>
<dbReference type="EC" id="5.3.1.1" evidence="2"/>
<dbReference type="HAMAP" id="MF_00147_B">
    <property type="entry name" value="TIM_B"/>
    <property type="match status" value="1"/>
</dbReference>
<dbReference type="InterPro" id="IPR035990">
    <property type="entry name" value="TIM_sf"/>
</dbReference>
<dbReference type="InterPro" id="IPR020861">
    <property type="entry name" value="Triosephosphate_isomerase_AS"/>
</dbReference>
<dbReference type="GO" id="GO:0006094">
    <property type="term" value="P:gluconeogenesis"/>
    <property type="evidence" value="ECO:0007669"/>
    <property type="project" value="UniProtKB-KW"/>
</dbReference>
<evidence type="ECO:0000256" key="4">
    <source>
        <dbReference type="ARBA" id="ARBA00022490"/>
    </source>
</evidence>
<dbReference type="GO" id="GO:0005829">
    <property type="term" value="C:cytosol"/>
    <property type="evidence" value="ECO:0007669"/>
    <property type="project" value="TreeGrafter"/>
</dbReference>
<dbReference type="PANTHER" id="PTHR21139:SF42">
    <property type="entry name" value="TRIOSEPHOSPHATE ISOMERASE"/>
    <property type="match status" value="1"/>
</dbReference>
<gene>
    <name evidence="7" type="ORF">MNBD_GAMMA16-957</name>
</gene>
<name>A0A3B0Z9I0_9ZZZZ</name>
<dbReference type="CDD" id="cd00311">
    <property type="entry name" value="TIM"/>
    <property type="match status" value="1"/>
</dbReference>
<dbReference type="SUPFAM" id="SSF51351">
    <property type="entry name" value="Triosephosphate isomerase (TIM)"/>
    <property type="match status" value="1"/>
</dbReference>
<evidence type="ECO:0000313" key="7">
    <source>
        <dbReference type="EMBL" id="VAW88201.1"/>
    </source>
</evidence>
<proteinExistence type="inferred from homology"/>
<evidence type="ECO:0000256" key="6">
    <source>
        <dbReference type="ARBA" id="ARBA00023235"/>
    </source>
</evidence>
<dbReference type="InterPro" id="IPR022896">
    <property type="entry name" value="TrioseP_Isoase_bac/euk"/>
</dbReference>
<organism evidence="7">
    <name type="scientific">hydrothermal vent metagenome</name>
    <dbReference type="NCBI Taxonomy" id="652676"/>
    <lineage>
        <taxon>unclassified sequences</taxon>
        <taxon>metagenomes</taxon>
        <taxon>ecological metagenomes</taxon>
    </lineage>
</organism>
<keyword evidence="6 7" id="KW-0413">Isomerase</keyword>
<sequence>MRRAFVAGNWKMNGSRASAAALAESIVAQVKEFDRVDVALCPSYVFLADVKQAMGATKVRLGAQDLSLQSAGAYTGEISAAMLNEYQCGCVIIGHSERRAYHGETNEQVAKKMVVASEAGLLPIVCVGETLEERESGRTETVIAEQLDVLLDTAATLAALQTSVVAYEPVWAIGTGKTATPEQAQQVHQFIRARIAEKNAELAAGIRLLYGGSVKPGNATELFGMSDIDGGLIGGASLQAEDFTSICRSAQA</sequence>
<comment type="pathway">
    <text evidence="1">Carbohydrate degradation; glycolysis; D-glyceraldehyde 3-phosphate from glycerone phosphate: step 1/1.</text>
</comment>
<dbReference type="AlphaFoldDB" id="A0A3B0Z9I0"/>
<dbReference type="GO" id="GO:0006096">
    <property type="term" value="P:glycolytic process"/>
    <property type="evidence" value="ECO:0007669"/>
    <property type="project" value="UniProtKB-KW"/>
</dbReference>
<evidence type="ECO:0000256" key="1">
    <source>
        <dbReference type="ARBA" id="ARBA00004680"/>
    </source>
</evidence>
<dbReference type="GO" id="GO:0004807">
    <property type="term" value="F:triose-phosphate isomerase activity"/>
    <property type="evidence" value="ECO:0007669"/>
    <property type="project" value="UniProtKB-EC"/>
</dbReference>
<dbReference type="PANTHER" id="PTHR21139">
    <property type="entry name" value="TRIOSEPHOSPHATE ISOMERASE"/>
    <property type="match status" value="1"/>
</dbReference>
<accession>A0A3B0Z9I0</accession>
<dbReference type="PROSITE" id="PS00171">
    <property type="entry name" value="TIM_1"/>
    <property type="match status" value="1"/>
</dbReference>
<keyword evidence="3" id="KW-0312">Gluconeogenesis</keyword>
<evidence type="ECO:0000256" key="3">
    <source>
        <dbReference type="ARBA" id="ARBA00022432"/>
    </source>
</evidence>
<keyword evidence="5" id="KW-0324">Glycolysis</keyword>
<dbReference type="Gene3D" id="3.20.20.70">
    <property type="entry name" value="Aldolase class I"/>
    <property type="match status" value="1"/>
</dbReference>